<dbReference type="PROSITE" id="PS50979">
    <property type="entry name" value="BC"/>
    <property type="match status" value="1"/>
</dbReference>
<proteinExistence type="predicted"/>
<dbReference type="InterPro" id="IPR011764">
    <property type="entry name" value="Biotin_carboxylation_dom"/>
</dbReference>
<dbReference type="AlphaFoldDB" id="A0A1M6D6E7"/>
<accession>A0A1M6D6E7</accession>
<dbReference type="InterPro" id="IPR011054">
    <property type="entry name" value="Rudment_hybrid_motif"/>
</dbReference>
<dbReference type="Gene3D" id="3.30.470.20">
    <property type="entry name" value="ATP-grasp fold, B domain"/>
    <property type="match status" value="1"/>
</dbReference>
<gene>
    <name evidence="5" type="ORF">SAMN02746098_04487</name>
</gene>
<protein>
    <submittedName>
        <fullName evidence="5">Biotin carboxylase C-terminal domain-containing protein</fullName>
    </submittedName>
</protein>
<dbReference type="GO" id="GO:0005524">
    <property type="term" value="F:ATP binding"/>
    <property type="evidence" value="ECO:0007669"/>
    <property type="project" value="UniProtKB-KW"/>
</dbReference>
<dbReference type="GO" id="GO:0016874">
    <property type="term" value="F:ligase activity"/>
    <property type="evidence" value="ECO:0007669"/>
    <property type="project" value="UniProtKB-KW"/>
</dbReference>
<evidence type="ECO:0000313" key="5">
    <source>
        <dbReference type="EMBL" id="SHI68802.1"/>
    </source>
</evidence>
<evidence type="ECO:0000313" key="6">
    <source>
        <dbReference type="Proteomes" id="UP000183954"/>
    </source>
</evidence>
<evidence type="ECO:0000259" key="4">
    <source>
        <dbReference type="PROSITE" id="PS50979"/>
    </source>
</evidence>
<reference evidence="6" key="1">
    <citation type="submission" date="2016-11" db="EMBL/GenBank/DDBJ databases">
        <authorList>
            <person name="Varghese N."/>
            <person name="Submissions S."/>
        </authorList>
    </citation>
    <scope>NUCLEOTIDE SEQUENCE [LARGE SCALE GENOMIC DNA]</scope>
    <source>
        <strain evidence="6">DSM 15449</strain>
    </source>
</reference>
<evidence type="ECO:0000256" key="2">
    <source>
        <dbReference type="ARBA" id="ARBA00022741"/>
    </source>
</evidence>
<dbReference type="EMBL" id="FQXJ01000022">
    <property type="protein sequence ID" value="SHI68802.1"/>
    <property type="molecule type" value="Genomic_DNA"/>
</dbReference>
<keyword evidence="3" id="KW-0067">ATP-binding</keyword>
<name>A0A1M6D6E7_9FIRM</name>
<keyword evidence="6" id="KW-1185">Reference proteome</keyword>
<keyword evidence="2" id="KW-0547">Nucleotide-binding</keyword>
<feature type="domain" description="Biotin carboxylation" evidence="4">
    <location>
        <begin position="1"/>
        <end position="49"/>
    </location>
</feature>
<dbReference type="Proteomes" id="UP000183954">
    <property type="component" value="Unassembled WGS sequence"/>
</dbReference>
<dbReference type="STRING" id="1121420.SAMN02746098_04487"/>
<evidence type="ECO:0000256" key="3">
    <source>
        <dbReference type="ARBA" id="ARBA00022840"/>
    </source>
</evidence>
<dbReference type="Pfam" id="PF02785">
    <property type="entry name" value="Biotin_carb_C"/>
    <property type="match status" value="1"/>
</dbReference>
<keyword evidence="1" id="KW-0436">Ligase</keyword>
<dbReference type="SUPFAM" id="SSF51246">
    <property type="entry name" value="Rudiment single hybrid motif"/>
    <property type="match status" value="1"/>
</dbReference>
<organism evidence="5 6">
    <name type="scientific">Desulfosporosinus lacus DSM 15449</name>
    <dbReference type="NCBI Taxonomy" id="1121420"/>
    <lineage>
        <taxon>Bacteria</taxon>
        <taxon>Bacillati</taxon>
        <taxon>Bacillota</taxon>
        <taxon>Clostridia</taxon>
        <taxon>Eubacteriales</taxon>
        <taxon>Desulfitobacteriaceae</taxon>
        <taxon>Desulfosporosinus</taxon>
    </lineage>
</organism>
<dbReference type="InterPro" id="IPR005482">
    <property type="entry name" value="Biotin_COase_C"/>
</dbReference>
<evidence type="ECO:0000256" key="1">
    <source>
        <dbReference type="ARBA" id="ARBA00022598"/>
    </source>
</evidence>
<sequence length="50" mass="5803">MAIGKMEKALRKFRIEGVLTTISFHLKVLSNPFYLRGEVSTDYIERCILN</sequence>